<sequence>MLYVKEHILDILENLESQPRPLFVLNKVISESAVVIREAILTVLPSVPEEPLDLIVEKLFSQGVETTEDLIYVREEDILEFLQPIQCRKLLTAWKQEE</sequence>
<protein>
    <submittedName>
        <fullName evidence="1">Uncharacterized protein</fullName>
    </submittedName>
</protein>
<evidence type="ECO:0000313" key="2">
    <source>
        <dbReference type="Proteomes" id="UP001221898"/>
    </source>
</evidence>
<comment type="caution">
    <text evidence="1">The sequence shown here is derived from an EMBL/GenBank/DDBJ whole genome shotgun (WGS) entry which is preliminary data.</text>
</comment>
<dbReference type="EMBL" id="JAINUG010000051">
    <property type="protein sequence ID" value="KAJ8404854.1"/>
    <property type="molecule type" value="Genomic_DNA"/>
</dbReference>
<dbReference type="AlphaFoldDB" id="A0AAD7SLM3"/>
<proteinExistence type="predicted"/>
<gene>
    <name evidence="1" type="ORF">AAFF_G00332410</name>
</gene>
<name>A0AAD7SLM3_9TELE</name>
<reference evidence="1" key="1">
    <citation type="journal article" date="2023" name="Science">
        <title>Genome structures resolve the early diversification of teleost fishes.</title>
        <authorList>
            <person name="Parey E."/>
            <person name="Louis A."/>
            <person name="Montfort J."/>
            <person name="Bouchez O."/>
            <person name="Roques C."/>
            <person name="Iampietro C."/>
            <person name="Lluch J."/>
            <person name="Castinel A."/>
            <person name="Donnadieu C."/>
            <person name="Desvignes T."/>
            <person name="Floi Bucao C."/>
            <person name="Jouanno E."/>
            <person name="Wen M."/>
            <person name="Mejri S."/>
            <person name="Dirks R."/>
            <person name="Jansen H."/>
            <person name="Henkel C."/>
            <person name="Chen W.J."/>
            <person name="Zahm M."/>
            <person name="Cabau C."/>
            <person name="Klopp C."/>
            <person name="Thompson A.W."/>
            <person name="Robinson-Rechavi M."/>
            <person name="Braasch I."/>
            <person name="Lecointre G."/>
            <person name="Bobe J."/>
            <person name="Postlethwait J.H."/>
            <person name="Berthelot C."/>
            <person name="Roest Crollius H."/>
            <person name="Guiguen Y."/>
        </authorList>
    </citation>
    <scope>NUCLEOTIDE SEQUENCE</scope>
    <source>
        <strain evidence="1">NC1722</strain>
    </source>
</reference>
<evidence type="ECO:0000313" key="1">
    <source>
        <dbReference type="EMBL" id="KAJ8404854.1"/>
    </source>
</evidence>
<dbReference type="Proteomes" id="UP001221898">
    <property type="component" value="Unassembled WGS sequence"/>
</dbReference>
<keyword evidence="2" id="KW-1185">Reference proteome</keyword>
<organism evidence="1 2">
    <name type="scientific">Aldrovandia affinis</name>
    <dbReference type="NCBI Taxonomy" id="143900"/>
    <lineage>
        <taxon>Eukaryota</taxon>
        <taxon>Metazoa</taxon>
        <taxon>Chordata</taxon>
        <taxon>Craniata</taxon>
        <taxon>Vertebrata</taxon>
        <taxon>Euteleostomi</taxon>
        <taxon>Actinopterygii</taxon>
        <taxon>Neopterygii</taxon>
        <taxon>Teleostei</taxon>
        <taxon>Notacanthiformes</taxon>
        <taxon>Halosauridae</taxon>
        <taxon>Aldrovandia</taxon>
    </lineage>
</organism>
<accession>A0AAD7SLM3</accession>